<name>A0A523QIS4_UNCAE</name>
<evidence type="ECO:0000256" key="1">
    <source>
        <dbReference type="ARBA" id="ARBA00004651"/>
    </source>
</evidence>
<evidence type="ECO:0000313" key="8">
    <source>
        <dbReference type="Proteomes" id="UP000320781"/>
    </source>
</evidence>
<organism evidence="7 8">
    <name type="scientific">Aerophobetes bacterium</name>
    <dbReference type="NCBI Taxonomy" id="2030807"/>
    <lineage>
        <taxon>Bacteria</taxon>
        <taxon>Candidatus Aerophobota</taxon>
    </lineage>
</organism>
<sequence length="256" mass="28416">MRNLYSILKKEIGSYFISPIAYVVIGIFLIICGYFFYGAISFFSLLSLQASYDASMQAGINTTEGLFLPLFSNMSLIILLIIPLLTMRLFSEEKRLGTIEVLLTLPVRDGEVILGKFLACAGVFSLMLTLTFLYPLIVALWGELETAAVLTGYLGLFLIGIAFISLGLFFSSLTENQIVAAVASFGAFILFLTIGWSSGFVGPPLNKVLIHLSILNHFSNFAKGIIDTSDLIYYLNFIFLCLFLTSRVLESRRWRG</sequence>
<dbReference type="PANTHER" id="PTHR30294:SF29">
    <property type="entry name" value="MULTIDRUG ABC TRANSPORTER PERMEASE YBHS-RELATED"/>
    <property type="match status" value="1"/>
</dbReference>
<keyword evidence="4 6" id="KW-1133">Transmembrane helix</keyword>
<comment type="caution">
    <text evidence="7">The sequence shown here is derived from an EMBL/GenBank/DDBJ whole genome shotgun (WGS) entry which is preliminary data.</text>
</comment>
<feature type="transmembrane region" description="Helical" evidence="6">
    <location>
        <begin position="147"/>
        <end position="171"/>
    </location>
</feature>
<feature type="transmembrane region" description="Helical" evidence="6">
    <location>
        <begin position="117"/>
        <end position="141"/>
    </location>
</feature>
<dbReference type="EMBL" id="SOKU01000210">
    <property type="protein sequence ID" value="TES85472.1"/>
    <property type="molecule type" value="Genomic_DNA"/>
</dbReference>
<dbReference type="InterPro" id="IPR051449">
    <property type="entry name" value="ABC-2_transporter_component"/>
</dbReference>
<keyword evidence="5 6" id="KW-0472">Membrane</keyword>
<keyword evidence="3 6" id="KW-0812">Transmembrane</keyword>
<dbReference type="GO" id="GO:0005886">
    <property type="term" value="C:plasma membrane"/>
    <property type="evidence" value="ECO:0007669"/>
    <property type="project" value="UniProtKB-SubCell"/>
</dbReference>
<evidence type="ECO:0000256" key="2">
    <source>
        <dbReference type="ARBA" id="ARBA00022475"/>
    </source>
</evidence>
<dbReference type="GO" id="GO:0140359">
    <property type="term" value="F:ABC-type transporter activity"/>
    <property type="evidence" value="ECO:0007669"/>
    <property type="project" value="InterPro"/>
</dbReference>
<dbReference type="PANTHER" id="PTHR30294">
    <property type="entry name" value="MEMBRANE COMPONENT OF ABC TRANSPORTER YHHJ-RELATED"/>
    <property type="match status" value="1"/>
</dbReference>
<dbReference type="Pfam" id="PF12679">
    <property type="entry name" value="ABC2_membrane_2"/>
    <property type="match status" value="1"/>
</dbReference>
<dbReference type="Proteomes" id="UP000320781">
    <property type="component" value="Unassembled WGS sequence"/>
</dbReference>
<evidence type="ECO:0000256" key="6">
    <source>
        <dbReference type="SAM" id="Phobius"/>
    </source>
</evidence>
<evidence type="ECO:0000313" key="7">
    <source>
        <dbReference type="EMBL" id="TES85472.1"/>
    </source>
</evidence>
<feature type="transmembrane region" description="Helical" evidence="6">
    <location>
        <begin position="178"/>
        <end position="197"/>
    </location>
</feature>
<evidence type="ECO:0000256" key="4">
    <source>
        <dbReference type="ARBA" id="ARBA00022989"/>
    </source>
</evidence>
<accession>A0A523QIS4</accession>
<reference evidence="7 8" key="1">
    <citation type="submission" date="2019-03" db="EMBL/GenBank/DDBJ databases">
        <title>Metabolic potential of uncultured bacteria and archaea associated with petroleum seepage in deep-sea sediments.</title>
        <authorList>
            <person name="Dong X."/>
            <person name="Hubert C."/>
        </authorList>
    </citation>
    <scope>NUCLEOTIDE SEQUENCE [LARGE SCALE GENOMIC DNA]</scope>
    <source>
        <strain evidence="7">E44_bin92</strain>
    </source>
</reference>
<evidence type="ECO:0000256" key="5">
    <source>
        <dbReference type="ARBA" id="ARBA00023136"/>
    </source>
</evidence>
<feature type="transmembrane region" description="Helical" evidence="6">
    <location>
        <begin position="231"/>
        <end position="249"/>
    </location>
</feature>
<feature type="transmembrane region" description="Helical" evidence="6">
    <location>
        <begin position="20"/>
        <end position="46"/>
    </location>
</feature>
<evidence type="ECO:0000256" key="3">
    <source>
        <dbReference type="ARBA" id="ARBA00022692"/>
    </source>
</evidence>
<gene>
    <name evidence="7" type="ORF">E3J95_04320</name>
</gene>
<comment type="subcellular location">
    <subcellularLocation>
        <location evidence="1">Cell membrane</location>
        <topology evidence="1">Multi-pass membrane protein</topology>
    </subcellularLocation>
</comment>
<proteinExistence type="predicted"/>
<dbReference type="AlphaFoldDB" id="A0A523QIS4"/>
<feature type="transmembrane region" description="Helical" evidence="6">
    <location>
        <begin position="66"/>
        <end position="85"/>
    </location>
</feature>
<keyword evidence="2" id="KW-1003">Cell membrane</keyword>
<protein>
    <submittedName>
        <fullName evidence="7">ABC transporter permease</fullName>
    </submittedName>
</protein>